<keyword evidence="1" id="KW-1133">Transmembrane helix</keyword>
<dbReference type="GO" id="GO:0034228">
    <property type="term" value="F:ethanolamine transmembrane transporter activity"/>
    <property type="evidence" value="ECO:0007669"/>
    <property type="project" value="InterPro"/>
</dbReference>
<reference evidence="3" key="1">
    <citation type="submission" date="2019-01" db="EMBL/GenBank/DDBJ databases">
        <title>Genomic analysis of Salicibibacter sp. NKC3-5.</title>
        <authorList>
            <person name="Oh Y.J."/>
        </authorList>
    </citation>
    <scope>NUCLEOTIDE SEQUENCE [LARGE SCALE GENOMIC DNA]</scope>
    <source>
        <strain evidence="3">NKC3-5</strain>
    </source>
</reference>
<dbReference type="NCBIfam" id="NF011667">
    <property type="entry name" value="PRK15086.1-3"/>
    <property type="match status" value="1"/>
</dbReference>
<feature type="transmembrane region" description="Helical" evidence="1">
    <location>
        <begin position="143"/>
        <end position="163"/>
    </location>
</feature>
<keyword evidence="1" id="KW-0812">Transmembrane</keyword>
<evidence type="ECO:0000313" key="3">
    <source>
        <dbReference type="Proteomes" id="UP000319756"/>
    </source>
</evidence>
<dbReference type="GO" id="GO:0005886">
    <property type="term" value="C:plasma membrane"/>
    <property type="evidence" value="ECO:0007669"/>
    <property type="project" value="TreeGrafter"/>
</dbReference>
<dbReference type="RefSeq" id="WP_142091089.1">
    <property type="nucleotide sequence ID" value="NZ_CP035485.1"/>
</dbReference>
<protein>
    <submittedName>
        <fullName evidence="2">Ethanolamine utilization protein EutH</fullName>
    </submittedName>
</protein>
<proteinExistence type="predicted"/>
<organism evidence="2 3">
    <name type="scientific">Salicibibacter halophilus</name>
    <dbReference type="NCBI Taxonomy" id="2502791"/>
    <lineage>
        <taxon>Bacteria</taxon>
        <taxon>Bacillati</taxon>
        <taxon>Bacillota</taxon>
        <taxon>Bacilli</taxon>
        <taxon>Bacillales</taxon>
        <taxon>Bacillaceae</taxon>
        <taxon>Salicibibacter</taxon>
    </lineage>
</organism>
<feature type="transmembrane region" description="Helical" evidence="1">
    <location>
        <begin position="169"/>
        <end position="189"/>
    </location>
</feature>
<feature type="transmembrane region" description="Helical" evidence="1">
    <location>
        <begin position="304"/>
        <end position="325"/>
    </location>
</feature>
<keyword evidence="1" id="KW-0472">Membrane</keyword>
<feature type="transmembrane region" description="Helical" evidence="1">
    <location>
        <begin position="196"/>
        <end position="217"/>
    </location>
</feature>
<sequence length="362" mass="37681">MDINQLILIVLAIFLVVSAIDYVLGSRLGLGDKFMEAFRMMGPLALVIVGIVAVAPILAEGLQWVSGPLHIWFGVDPAALMNTFLALDLGGYALAVELGEKEATAVFSWVFIGSIYGATISFTVPVAIGLLRQEDVPFFTRGILFGLVCAPFGCILGGLVAGFSFAMMVINLIPALLFSGLIAVGLVFYQKGTVRLFTLLGKGITVVAVIGIVLLGVEALLPFLSIPGLAPLSEGMTIVGQVVLVLAGAFPLVYVLTRVLERPLERIGGKIGLNEQAGAGLLASLAHAIPAFAMFPEMNNRGKIIVAAFCVSGAFVLGGHLGFVAGINADVVFAMVVGKFGGGLAAAVLAWAVTRPVDVNQA</sequence>
<dbReference type="KEGG" id="sale:EPH95_16525"/>
<evidence type="ECO:0000256" key="1">
    <source>
        <dbReference type="SAM" id="Phobius"/>
    </source>
</evidence>
<gene>
    <name evidence="2" type="primary">eutH</name>
    <name evidence="2" type="ORF">EPH95_16525</name>
</gene>
<dbReference type="AlphaFoldDB" id="A0A514LL92"/>
<dbReference type="InterPro" id="IPR007441">
    <property type="entry name" value="EutH"/>
</dbReference>
<feature type="transmembrane region" description="Helical" evidence="1">
    <location>
        <begin position="331"/>
        <end position="353"/>
    </location>
</feature>
<dbReference type="PANTHER" id="PTHR40089:SF1">
    <property type="entry name" value="ETHANOLAMINE PERMEASE EUTH-RELATED"/>
    <property type="match status" value="1"/>
</dbReference>
<feature type="transmembrane region" description="Helical" evidence="1">
    <location>
        <begin position="237"/>
        <end position="256"/>
    </location>
</feature>
<dbReference type="Pfam" id="PF04346">
    <property type="entry name" value="EutH"/>
    <property type="match status" value="1"/>
</dbReference>
<feature type="transmembrane region" description="Helical" evidence="1">
    <location>
        <begin position="106"/>
        <end position="131"/>
    </location>
</feature>
<dbReference type="Proteomes" id="UP000319756">
    <property type="component" value="Chromosome"/>
</dbReference>
<accession>A0A514LL92</accession>
<dbReference type="PIRSF" id="PIRSF019466">
    <property type="entry name" value="EutH"/>
    <property type="match status" value="1"/>
</dbReference>
<feature type="transmembrane region" description="Helical" evidence="1">
    <location>
        <begin position="41"/>
        <end position="59"/>
    </location>
</feature>
<dbReference type="OrthoDB" id="9778282at2"/>
<dbReference type="PANTHER" id="PTHR40089">
    <property type="entry name" value="ETHANOLAMINE UTILIZATION PROTEIN EUTH"/>
    <property type="match status" value="1"/>
</dbReference>
<feature type="transmembrane region" description="Helical" evidence="1">
    <location>
        <begin position="71"/>
        <end position="94"/>
    </location>
</feature>
<keyword evidence="3" id="KW-1185">Reference proteome</keyword>
<evidence type="ECO:0000313" key="2">
    <source>
        <dbReference type="EMBL" id="QDI92586.1"/>
    </source>
</evidence>
<name>A0A514LL92_9BACI</name>
<dbReference type="EMBL" id="CP035485">
    <property type="protein sequence ID" value="QDI92586.1"/>
    <property type="molecule type" value="Genomic_DNA"/>
</dbReference>